<dbReference type="EMBL" id="QDEB01067860">
    <property type="protein sequence ID" value="RZC35795.1"/>
    <property type="molecule type" value="Genomic_DNA"/>
</dbReference>
<name>A0A482VSF8_ASBVE</name>
<proteinExistence type="predicted"/>
<reference evidence="2 3" key="1">
    <citation type="submission" date="2017-03" db="EMBL/GenBank/DDBJ databases">
        <title>Genome of the blue death feigning beetle - Asbolus verrucosus.</title>
        <authorList>
            <person name="Rider S.D."/>
        </authorList>
    </citation>
    <scope>NUCLEOTIDE SEQUENCE [LARGE SCALE GENOMIC DNA]</scope>
    <source>
        <strain evidence="2">Butters</strain>
        <tissue evidence="2">Head and leg muscle</tissue>
    </source>
</reference>
<gene>
    <name evidence="2" type="ORF">BDFB_015299</name>
</gene>
<feature type="transmembrane region" description="Helical" evidence="1">
    <location>
        <begin position="12"/>
        <end position="30"/>
    </location>
</feature>
<organism evidence="2 3">
    <name type="scientific">Asbolus verrucosus</name>
    <name type="common">Desert ironclad beetle</name>
    <dbReference type="NCBI Taxonomy" id="1661398"/>
    <lineage>
        <taxon>Eukaryota</taxon>
        <taxon>Metazoa</taxon>
        <taxon>Ecdysozoa</taxon>
        <taxon>Arthropoda</taxon>
        <taxon>Hexapoda</taxon>
        <taxon>Insecta</taxon>
        <taxon>Pterygota</taxon>
        <taxon>Neoptera</taxon>
        <taxon>Endopterygota</taxon>
        <taxon>Coleoptera</taxon>
        <taxon>Polyphaga</taxon>
        <taxon>Cucujiformia</taxon>
        <taxon>Tenebrionidae</taxon>
        <taxon>Pimeliinae</taxon>
        <taxon>Asbolus</taxon>
    </lineage>
</organism>
<keyword evidence="1" id="KW-1133">Transmembrane helix</keyword>
<protein>
    <submittedName>
        <fullName evidence="2">Uncharacterized protein</fullName>
    </submittedName>
</protein>
<dbReference type="AlphaFoldDB" id="A0A482VSF8"/>
<evidence type="ECO:0000313" key="2">
    <source>
        <dbReference type="EMBL" id="RZC35795.1"/>
    </source>
</evidence>
<comment type="caution">
    <text evidence="2">The sequence shown here is derived from an EMBL/GenBank/DDBJ whole genome shotgun (WGS) entry which is preliminary data.</text>
</comment>
<dbReference type="Proteomes" id="UP000292052">
    <property type="component" value="Unassembled WGS sequence"/>
</dbReference>
<sequence length="31" mass="3517">MCGNILFKMPGMNSVRSFLMILSIMLIFATH</sequence>
<keyword evidence="1" id="KW-0812">Transmembrane</keyword>
<keyword evidence="1" id="KW-0472">Membrane</keyword>
<keyword evidence="3" id="KW-1185">Reference proteome</keyword>
<accession>A0A482VSF8</accession>
<evidence type="ECO:0000313" key="3">
    <source>
        <dbReference type="Proteomes" id="UP000292052"/>
    </source>
</evidence>
<evidence type="ECO:0000256" key="1">
    <source>
        <dbReference type="SAM" id="Phobius"/>
    </source>
</evidence>